<evidence type="ECO:0000256" key="2">
    <source>
        <dbReference type="SAM" id="MobiDB-lite"/>
    </source>
</evidence>
<feature type="coiled-coil region" evidence="1">
    <location>
        <begin position="98"/>
        <end position="181"/>
    </location>
</feature>
<dbReference type="AlphaFoldDB" id="A0A2T7NKQ2"/>
<dbReference type="OrthoDB" id="10617250at2759"/>
<proteinExistence type="predicted"/>
<feature type="compositionally biased region" description="Polar residues" evidence="2">
    <location>
        <begin position="240"/>
        <end position="256"/>
    </location>
</feature>
<keyword evidence="4" id="KW-1185">Reference proteome</keyword>
<organism evidence="3 4">
    <name type="scientific">Pomacea canaliculata</name>
    <name type="common">Golden apple snail</name>
    <dbReference type="NCBI Taxonomy" id="400727"/>
    <lineage>
        <taxon>Eukaryota</taxon>
        <taxon>Metazoa</taxon>
        <taxon>Spiralia</taxon>
        <taxon>Lophotrochozoa</taxon>
        <taxon>Mollusca</taxon>
        <taxon>Gastropoda</taxon>
        <taxon>Caenogastropoda</taxon>
        <taxon>Architaenioglossa</taxon>
        <taxon>Ampullarioidea</taxon>
        <taxon>Ampullariidae</taxon>
        <taxon>Pomacea</taxon>
    </lineage>
</organism>
<evidence type="ECO:0000313" key="3">
    <source>
        <dbReference type="EMBL" id="PVD21739.1"/>
    </source>
</evidence>
<sequence>MNVSAKSEKLGATSTSPDMLVKDGKYNIPVAVKAPESSLPEASSEETEAKKVQVHTSTMDQELARAREELSRAVIARERCEIDLARKEAEFCHCREDLARASAIKTEVENENQKLQSEVASLEREITRARTDVERLKEDRDRLKSKLDNKKRLLVALKAEMTSSREENKRLEESIKERELTWQTIRRDLTTKREDAIREAWNVKRENEKLKLHVRKLKVEKSSALLRLWEKKQTDKKSAGQGNDDTGTHGVSNRGQDTSHRATGDRLQAKVMSLELQLFRQARLVELLLDVLQEHDTQFTKKQRDDLTSASLTPAPSPSCWPGNSGLAKNFLGSLL</sequence>
<dbReference type="Proteomes" id="UP000245119">
    <property type="component" value="Linkage Group LG11"/>
</dbReference>
<protein>
    <submittedName>
        <fullName evidence="3">Uncharacterized protein</fullName>
    </submittedName>
</protein>
<feature type="region of interest" description="Disordered" evidence="2">
    <location>
        <begin position="1"/>
        <end position="23"/>
    </location>
</feature>
<dbReference type="EMBL" id="PZQS01000011">
    <property type="protein sequence ID" value="PVD21739.1"/>
    <property type="molecule type" value="Genomic_DNA"/>
</dbReference>
<name>A0A2T7NKQ2_POMCA</name>
<comment type="caution">
    <text evidence="3">The sequence shown here is derived from an EMBL/GenBank/DDBJ whole genome shotgun (WGS) entry which is preliminary data.</text>
</comment>
<evidence type="ECO:0000313" key="4">
    <source>
        <dbReference type="Proteomes" id="UP000245119"/>
    </source>
</evidence>
<accession>A0A2T7NKQ2</accession>
<feature type="region of interest" description="Disordered" evidence="2">
    <location>
        <begin position="232"/>
        <end position="262"/>
    </location>
</feature>
<gene>
    <name evidence="3" type="ORF">C0Q70_17539</name>
</gene>
<keyword evidence="1" id="KW-0175">Coiled coil</keyword>
<evidence type="ECO:0000256" key="1">
    <source>
        <dbReference type="SAM" id="Coils"/>
    </source>
</evidence>
<reference evidence="3 4" key="1">
    <citation type="submission" date="2018-04" db="EMBL/GenBank/DDBJ databases">
        <title>The genome of golden apple snail Pomacea canaliculata provides insight into stress tolerance and invasive adaptation.</title>
        <authorList>
            <person name="Liu C."/>
            <person name="Liu B."/>
            <person name="Ren Y."/>
            <person name="Zhang Y."/>
            <person name="Wang H."/>
            <person name="Li S."/>
            <person name="Jiang F."/>
            <person name="Yin L."/>
            <person name="Zhang G."/>
            <person name="Qian W."/>
            <person name="Fan W."/>
        </authorList>
    </citation>
    <scope>NUCLEOTIDE SEQUENCE [LARGE SCALE GENOMIC DNA]</scope>
    <source>
        <strain evidence="3">SZHN2017</strain>
        <tissue evidence="3">Muscle</tissue>
    </source>
</reference>
<feature type="region of interest" description="Disordered" evidence="2">
    <location>
        <begin position="299"/>
        <end position="318"/>
    </location>
</feature>